<evidence type="ECO:0000313" key="1">
    <source>
        <dbReference type="EMBL" id="KAL0439049.1"/>
    </source>
</evidence>
<reference evidence="1" key="1">
    <citation type="submission" date="2020-06" db="EMBL/GenBank/DDBJ databases">
        <authorList>
            <person name="Li T."/>
            <person name="Hu X."/>
            <person name="Zhang T."/>
            <person name="Song X."/>
            <person name="Zhang H."/>
            <person name="Dai N."/>
            <person name="Sheng W."/>
            <person name="Hou X."/>
            <person name="Wei L."/>
        </authorList>
    </citation>
    <scope>NUCLEOTIDE SEQUENCE</scope>
    <source>
        <strain evidence="1">KEN1</strain>
        <tissue evidence="1">Leaf</tissue>
    </source>
</reference>
<organism evidence="1">
    <name type="scientific">Sesamum latifolium</name>
    <dbReference type="NCBI Taxonomy" id="2727402"/>
    <lineage>
        <taxon>Eukaryota</taxon>
        <taxon>Viridiplantae</taxon>
        <taxon>Streptophyta</taxon>
        <taxon>Embryophyta</taxon>
        <taxon>Tracheophyta</taxon>
        <taxon>Spermatophyta</taxon>
        <taxon>Magnoliopsida</taxon>
        <taxon>eudicotyledons</taxon>
        <taxon>Gunneridae</taxon>
        <taxon>Pentapetalae</taxon>
        <taxon>asterids</taxon>
        <taxon>lamiids</taxon>
        <taxon>Lamiales</taxon>
        <taxon>Pedaliaceae</taxon>
        <taxon>Sesamum</taxon>
    </lineage>
</organism>
<reference evidence="1" key="2">
    <citation type="journal article" date="2024" name="Plant">
        <title>Genomic evolution and insights into agronomic trait innovations of Sesamum species.</title>
        <authorList>
            <person name="Miao H."/>
            <person name="Wang L."/>
            <person name="Qu L."/>
            <person name="Liu H."/>
            <person name="Sun Y."/>
            <person name="Le M."/>
            <person name="Wang Q."/>
            <person name="Wei S."/>
            <person name="Zheng Y."/>
            <person name="Lin W."/>
            <person name="Duan Y."/>
            <person name="Cao H."/>
            <person name="Xiong S."/>
            <person name="Wang X."/>
            <person name="Wei L."/>
            <person name="Li C."/>
            <person name="Ma Q."/>
            <person name="Ju M."/>
            <person name="Zhao R."/>
            <person name="Li G."/>
            <person name="Mu C."/>
            <person name="Tian Q."/>
            <person name="Mei H."/>
            <person name="Zhang T."/>
            <person name="Gao T."/>
            <person name="Zhang H."/>
        </authorList>
    </citation>
    <scope>NUCLEOTIDE SEQUENCE</scope>
    <source>
        <strain evidence="1">KEN1</strain>
    </source>
</reference>
<protein>
    <submittedName>
        <fullName evidence="1">Uncharacterized protein</fullName>
    </submittedName>
</protein>
<comment type="caution">
    <text evidence="1">The sequence shown here is derived from an EMBL/GenBank/DDBJ whole genome shotgun (WGS) entry which is preliminary data.</text>
</comment>
<dbReference type="EMBL" id="JACGWN010000008">
    <property type="protein sequence ID" value="KAL0439049.1"/>
    <property type="molecule type" value="Genomic_DNA"/>
</dbReference>
<dbReference type="AlphaFoldDB" id="A0AAW2WCL3"/>
<proteinExistence type="predicted"/>
<name>A0AAW2WCL3_9LAMI</name>
<sequence>MRLGHTLETCRRILRWQGASSPRLGIAALRMRPQRPSHVLCSVGASVGPCLRRGRLACVARVGLHLKSEAHSICRHLAMIPHGMSTGFRKRVQRERHRLPLEFP</sequence>
<accession>A0AAW2WCL3</accession>
<gene>
    <name evidence="1" type="ORF">Slati_2387900</name>
</gene>